<organism evidence="8">
    <name type="scientific">marine sediment metagenome</name>
    <dbReference type="NCBI Taxonomy" id="412755"/>
    <lineage>
        <taxon>unclassified sequences</taxon>
        <taxon>metagenomes</taxon>
        <taxon>ecological metagenomes</taxon>
    </lineage>
</organism>
<evidence type="ECO:0008006" key="9">
    <source>
        <dbReference type="Google" id="ProtNLM"/>
    </source>
</evidence>
<gene>
    <name evidence="8" type="ORF">LCGC14_0667010</name>
</gene>
<dbReference type="PANTHER" id="PTHR31585:SF0">
    <property type="entry name" value="FOLATE-BIOPTERIN TRANSPORTER 1, CHLOROPLASTIC"/>
    <property type="match status" value="1"/>
</dbReference>
<keyword evidence="6 7" id="KW-0472">Membrane</keyword>
<dbReference type="Gene3D" id="1.20.1250.20">
    <property type="entry name" value="MFS general substrate transporter like domains"/>
    <property type="match status" value="2"/>
</dbReference>
<feature type="transmembrane region" description="Helical" evidence="7">
    <location>
        <begin position="249"/>
        <end position="272"/>
    </location>
</feature>
<reference evidence="8" key="1">
    <citation type="journal article" date="2015" name="Nature">
        <title>Complex archaea that bridge the gap between prokaryotes and eukaryotes.</title>
        <authorList>
            <person name="Spang A."/>
            <person name="Saw J.H."/>
            <person name="Jorgensen S.L."/>
            <person name="Zaremba-Niedzwiedzka K."/>
            <person name="Martijn J."/>
            <person name="Lind A.E."/>
            <person name="van Eijk R."/>
            <person name="Schleper C."/>
            <person name="Guy L."/>
            <person name="Ettema T.J."/>
        </authorList>
    </citation>
    <scope>NUCLEOTIDE SEQUENCE</scope>
</reference>
<dbReference type="SUPFAM" id="SSF103473">
    <property type="entry name" value="MFS general substrate transporter"/>
    <property type="match status" value="1"/>
</dbReference>
<feature type="transmembrane region" description="Helical" evidence="7">
    <location>
        <begin position="102"/>
        <end position="120"/>
    </location>
</feature>
<feature type="transmembrane region" description="Helical" evidence="7">
    <location>
        <begin position="7"/>
        <end position="25"/>
    </location>
</feature>
<dbReference type="AlphaFoldDB" id="A0A0F9QX23"/>
<proteinExistence type="inferred from homology"/>
<dbReference type="GO" id="GO:0016020">
    <property type="term" value="C:membrane"/>
    <property type="evidence" value="ECO:0007669"/>
    <property type="project" value="UniProtKB-SubCell"/>
</dbReference>
<evidence type="ECO:0000313" key="8">
    <source>
        <dbReference type="EMBL" id="KKN47009.1"/>
    </source>
</evidence>
<dbReference type="Pfam" id="PF03092">
    <property type="entry name" value="BT1"/>
    <property type="match status" value="1"/>
</dbReference>
<feature type="transmembrane region" description="Helical" evidence="7">
    <location>
        <begin position="363"/>
        <end position="384"/>
    </location>
</feature>
<protein>
    <recommendedName>
        <fullName evidence="9">Major facilitator superfamily (MFS) profile domain-containing protein</fullName>
    </recommendedName>
</protein>
<feature type="transmembrane region" description="Helical" evidence="7">
    <location>
        <begin position="279"/>
        <end position="298"/>
    </location>
</feature>
<evidence type="ECO:0000256" key="5">
    <source>
        <dbReference type="ARBA" id="ARBA00022989"/>
    </source>
</evidence>
<feature type="transmembrane region" description="Helical" evidence="7">
    <location>
        <begin position="214"/>
        <end position="234"/>
    </location>
</feature>
<evidence type="ECO:0000256" key="6">
    <source>
        <dbReference type="ARBA" id="ARBA00023136"/>
    </source>
</evidence>
<comment type="subcellular location">
    <subcellularLocation>
        <location evidence="1">Membrane</location>
        <topology evidence="1">Multi-pass membrane protein</topology>
    </subcellularLocation>
</comment>
<comment type="caution">
    <text evidence="8">The sequence shown here is derived from an EMBL/GenBank/DDBJ whole genome shotgun (WGS) entry which is preliminary data.</text>
</comment>
<dbReference type="EMBL" id="LAZR01001299">
    <property type="protein sequence ID" value="KKN47009.1"/>
    <property type="molecule type" value="Genomic_DNA"/>
</dbReference>
<sequence>MKSKYLKYYILFSLIYFGQGIYHLPGQAVELWLKNILCMAYGDIEKLLGLISIPWMIKPLYGLLSDAFPIFGYRRKSYLVINYTLILLTSLYVFFFGLTLPLFIVIGILCAAAFAFNDVACDGIMVEKGQKYNMTGAFQSVQWGTISATGIITGLLGGYIANNFDYKLGYLLTSIFIALILAYTIKFYKESKRKGKFNRKAIIAIKEGLKNKQLWLSVAFLFCLWFSPSFGSIFRNEIQRDALKFNEMFIGILGTTGSGMALLGAIVYYNICKKVNLKLLLYVSIIVGSITTFCYLYYPNWIIALVYAVVFGTFGGISHLVVLDFAAKITPRESEAFIFAGICSVLNFSSMCSRFAGGYLYPVLGLNSLIIISGVLTLACLLFIPKLQIDKVQ</sequence>
<dbReference type="InterPro" id="IPR036259">
    <property type="entry name" value="MFS_trans_sf"/>
</dbReference>
<comment type="similarity">
    <text evidence="2">Belongs to the major facilitator superfamily. Folate-biopterin transporter (TC 2.A.71) family.</text>
</comment>
<evidence type="ECO:0000256" key="4">
    <source>
        <dbReference type="ARBA" id="ARBA00022692"/>
    </source>
</evidence>
<dbReference type="PANTHER" id="PTHR31585">
    <property type="entry name" value="FOLATE-BIOPTERIN TRANSPORTER 1, CHLOROPLASTIC"/>
    <property type="match status" value="1"/>
</dbReference>
<keyword evidence="5 7" id="KW-1133">Transmembrane helix</keyword>
<evidence type="ECO:0000256" key="3">
    <source>
        <dbReference type="ARBA" id="ARBA00022448"/>
    </source>
</evidence>
<feature type="transmembrane region" description="Helical" evidence="7">
    <location>
        <begin position="304"/>
        <end position="325"/>
    </location>
</feature>
<dbReference type="InterPro" id="IPR039309">
    <property type="entry name" value="BT1"/>
</dbReference>
<feature type="transmembrane region" description="Helical" evidence="7">
    <location>
        <begin position="141"/>
        <end position="162"/>
    </location>
</feature>
<keyword evidence="4 7" id="KW-0812">Transmembrane</keyword>
<evidence type="ECO:0000256" key="1">
    <source>
        <dbReference type="ARBA" id="ARBA00004141"/>
    </source>
</evidence>
<name>A0A0F9QX23_9ZZZZ</name>
<feature type="transmembrane region" description="Helical" evidence="7">
    <location>
        <begin position="337"/>
        <end position="357"/>
    </location>
</feature>
<evidence type="ECO:0000256" key="2">
    <source>
        <dbReference type="ARBA" id="ARBA00007015"/>
    </source>
</evidence>
<accession>A0A0F9QX23</accession>
<feature type="transmembrane region" description="Helical" evidence="7">
    <location>
        <begin position="78"/>
        <end position="96"/>
    </location>
</feature>
<feature type="transmembrane region" description="Helical" evidence="7">
    <location>
        <begin position="168"/>
        <end position="188"/>
    </location>
</feature>
<evidence type="ECO:0000256" key="7">
    <source>
        <dbReference type="SAM" id="Phobius"/>
    </source>
</evidence>
<keyword evidence="3" id="KW-0813">Transport</keyword>